<comment type="caution">
    <text evidence="1">The sequence shown here is derived from an EMBL/GenBank/DDBJ whole genome shotgun (WGS) entry which is preliminary data.</text>
</comment>
<dbReference type="STRING" id="93625.A0A409WJW3"/>
<name>A0A409WJW3_PSICY</name>
<evidence type="ECO:0000313" key="1">
    <source>
        <dbReference type="EMBL" id="PPQ78730.1"/>
    </source>
</evidence>
<dbReference type="OrthoDB" id="109543at2759"/>
<proteinExistence type="predicted"/>
<evidence type="ECO:0000313" key="2">
    <source>
        <dbReference type="Proteomes" id="UP000283269"/>
    </source>
</evidence>
<protein>
    <submittedName>
        <fullName evidence="1">Uncharacterized protein</fullName>
    </submittedName>
</protein>
<accession>A0A409WJW3</accession>
<dbReference type="Proteomes" id="UP000283269">
    <property type="component" value="Unassembled WGS sequence"/>
</dbReference>
<gene>
    <name evidence="1" type="ORF">CVT25_010734</name>
</gene>
<dbReference type="AlphaFoldDB" id="A0A409WJW3"/>
<keyword evidence="2" id="KW-1185">Reference proteome</keyword>
<reference evidence="1 2" key="1">
    <citation type="journal article" date="2018" name="Evol. Lett.">
        <title>Horizontal gene cluster transfer increased hallucinogenic mushroom diversity.</title>
        <authorList>
            <person name="Reynolds H.T."/>
            <person name="Vijayakumar V."/>
            <person name="Gluck-Thaler E."/>
            <person name="Korotkin H.B."/>
            <person name="Matheny P.B."/>
            <person name="Slot J.C."/>
        </authorList>
    </citation>
    <scope>NUCLEOTIDE SEQUENCE [LARGE SCALE GENOMIC DNA]</scope>
    <source>
        <strain evidence="1 2">2631</strain>
    </source>
</reference>
<dbReference type="EMBL" id="NHYD01003408">
    <property type="protein sequence ID" value="PPQ78730.1"/>
    <property type="molecule type" value="Genomic_DNA"/>
</dbReference>
<dbReference type="InParanoid" id="A0A409WJW3"/>
<organism evidence="1 2">
    <name type="scientific">Psilocybe cyanescens</name>
    <dbReference type="NCBI Taxonomy" id="93625"/>
    <lineage>
        <taxon>Eukaryota</taxon>
        <taxon>Fungi</taxon>
        <taxon>Dikarya</taxon>
        <taxon>Basidiomycota</taxon>
        <taxon>Agaricomycotina</taxon>
        <taxon>Agaricomycetes</taxon>
        <taxon>Agaricomycetidae</taxon>
        <taxon>Agaricales</taxon>
        <taxon>Agaricineae</taxon>
        <taxon>Strophariaceae</taxon>
        <taxon>Psilocybe</taxon>
    </lineage>
</organism>
<sequence length="263" mass="30604">MNDGSPPISLFQDGLAIGVLTAALPFHIMQLNQWRNTTLLFVFLNRSYAFPSPASYLASMMAPYALLHRDCLLKALSLSNAYPFFRRAATSYRLLLRLELKCSFLRTPRDECILGIGVCLDAGARTLSFEFDWLIMEALDAFNIRPSFHKRRFDFFLPLTFDRSHFVRVPKSIWTRLGTIEEALREAENDISRKIERPSNKRLHSSLHPHETVEILYRMMKQYSTFSDQILRGRIARSSPENNRFFTLRKGRSYPTVIYFIFS</sequence>